<feature type="transmembrane region" description="Helical" evidence="1">
    <location>
        <begin position="44"/>
        <end position="68"/>
    </location>
</feature>
<evidence type="ECO:0000313" key="4">
    <source>
        <dbReference type="Proteomes" id="UP000078512"/>
    </source>
</evidence>
<keyword evidence="1" id="KW-0472">Membrane</keyword>
<keyword evidence="1" id="KW-1133">Transmembrane helix</keyword>
<name>A0A197JEM6_9FUNG</name>
<dbReference type="EMBL" id="KV442118">
    <property type="protein sequence ID" value="OAQ23463.1"/>
    <property type="molecule type" value="Genomic_DNA"/>
</dbReference>
<keyword evidence="2" id="KW-0732">Signal</keyword>
<sequence>MTRVFQKNRKRKPRLLFICLLLGGTATAQSRAELGLVVTGGTLLLLTVVTAAVVLAVTALAVSTLGTLY</sequence>
<keyword evidence="1" id="KW-0812">Transmembrane</keyword>
<feature type="chain" id="PRO_5008275862" evidence="2">
    <location>
        <begin position="29"/>
        <end position="69"/>
    </location>
</feature>
<feature type="signal peptide" evidence="2">
    <location>
        <begin position="1"/>
        <end position="28"/>
    </location>
</feature>
<evidence type="ECO:0000313" key="3">
    <source>
        <dbReference type="EMBL" id="OAQ23463.1"/>
    </source>
</evidence>
<keyword evidence="4" id="KW-1185">Reference proteome</keyword>
<dbReference type="Proteomes" id="UP000078512">
    <property type="component" value="Unassembled WGS sequence"/>
</dbReference>
<organism evidence="3 4">
    <name type="scientific">Linnemannia elongata AG-77</name>
    <dbReference type="NCBI Taxonomy" id="1314771"/>
    <lineage>
        <taxon>Eukaryota</taxon>
        <taxon>Fungi</taxon>
        <taxon>Fungi incertae sedis</taxon>
        <taxon>Mucoromycota</taxon>
        <taxon>Mortierellomycotina</taxon>
        <taxon>Mortierellomycetes</taxon>
        <taxon>Mortierellales</taxon>
        <taxon>Mortierellaceae</taxon>
        <taxon>Linnemannia</taxon>
    </lineage>
</organism>
<evidence type="ECO:0000256" key="1">
    <source>
        <dbReference type="SAM" id="Phobius"/>
    </source>
</evidence>
<gene>
    <name evidence="3" type="ORF">K457DRAFT_205942</name>
</gene>
<reference evidence="3 4" key="1">
    <citation type="submission" date="2016-05" db="EMBL/GenBank/DDBJ databases">
        <title>Genome sequencing reveals origins of a unique bacterial endosymbiosis in the earliest lineages of terrestrial Fungi.</title>
        <authorList>
            <consortium name="DOE Joint Genome Institute"/>
            <person name="Uehling J."/>
            <person name="Gryganskyi A."/>
            <person name="Hameed K."/>
            <person name="Tschaplinski T."/>
            <person name="Misztal P."/>
            <person name="Wu S."/>
            <person name="Desiro A."/>
            <person name="Vande Pol N."/>
            <person name="Du Z.-Y."/>
            <person name="Zienkiewicz A."/>
            <person name="Zienkiewicz K."/>
            <person name="Morin E."/>
            <person name="Tisserant E."/>
            <person name="Splivallo R."/>
            <person name="Hainaut M."/>
            <person name="Henrissat B."/>
            <person name="Ohm R."/>
            <person name="Kuo A."/>
            <person name="Yan J."/>
            <person name="Lipzen A."/>
            <person name="Nolan M."/>
            <person name="Labutti K."/>
            <person name="Barry K."/>
            <person name="Goldstein A."/>
            <person name="Labbe J."/>
            <person name="Schadt C."/>
            <person name="Tuskan G."/>
            <person name="Grigoriev I."/>
            <person name="Martin F."/>
            <person name="Vilgalys R."/>
            <person name="Bonito G."/>
        </authorList>
    </citation>
    <scope>NUCLEOTIDE SEQUENCE [LARGE SCALE GENOMIC DNA]</scope>
    <source>
        <strain evidence="3 4">AG-77</strain>
    </source>
</reference>
<proteinExistence type="predicted"/>
<protein>
    <submittedName>
        <fullName evidence="3">Uncharacterized protein</fullName>
    </submittedName>
</protein>
<accession>A0A197JEM6</accession>
<dbReference type="AlphaFoldDB" id="A0A197JEM6"/>
<evidence type="ECO:0000256" key="2">
    <source>
        <dbReference type="SAM" id="SignalP"/>
    </source>
</evidence>